<dbReference type="AlphaFoldDB" id="A0A6G8PXY0"/>
<dbReference type="PANTHER" id="PTHR32024">
    <property type="entry name" value="TRK SYSTEM POTASSIUM UPTAKE PROTEIN TRKG-RELATED"/>
    <property type="match status" value="1"/>
</dbReference>
<dbReference type="Proteomes" id="UP000502706">
    <property type="component" value="Chromosome"/>
</dbReference>
<keyword evidence="4" id="KW-1003">Cell membrane</keyword>
<dbReference type="KEGG" id="rmar:GBA65_11675"/>
<dbReference type="GO" id="GO:0005886">
    <property type="term" value="C:plasma membrane"/>
    <property type="evidence" value="ECO:0007669"/>
    <property type="project" value="UniProtKB-SubCell"/>
</dbReference>
<dbReference type="GO" id="GO:0030001">
    <property type="term" value="P:metal ion transport"/>
    <property type="evidence" value="ECO:0007669"/>
    <property type="project" value="UniProtKB-ARBA"/>
</dbReference>
<protein>
    <submittedName>
        <fullName evidence="9">Uncharacterized protein</fullName>
    </submittedName>
</protein>
<evidence type="ECO:0000256" key="6">
    <source>
        <dbReference type="ARBA" id="ARBA00022989"/>
    </source>
</evidence>
<gene>
    <name evidence="9" type="ORF">GBA65_11675</name>
</gene>
<evidence type="ECO:0000256" key="4">
    <source>
        <dbReference type="ARBA" id="ARBA00022475"/>
    </source>
</evidence>
<evidence type="ECO:0000256" key="7">
    <source>
        <dbReference type="ARBA" id="ARBA00023065"/>
    </source>
</evidence>
<evidence type="ECO:0000256" key="1">
    <source>
        <dbReference type="ARBA" id="ARBA00004651"/>
    </source>
</evidence>
<keyword evidence="5" id="KW-0812">Transmembrane</keyword>
<accession>A0A6G8PXY0</accession>
<organism evidence="9 10">
    <name type="scientific">Rubrobacter marinus</name>
    <dbReference type="NCBI Taxonomy" id="2653852"/>
    <lineage>
        <taxon>Bacteria</taxon>
        <taxon>Bacillati</taxon>
        <taxon>Actinomycetota</taxon>
        <taxon>Rubrobacteria</taxon>
        <taxon>Rubrobacterales</taxon>
        <taxon>Rubrobacteraceae</taxon>
        <taxon>Rubrobacter</taxon>
    </lineage>
</organism>
<evidence type="ECO:0000256" key="5">
    <source>
        <dbReference type="ARBA" id="ARBA00022692"/>
    </source>
</evidence>
<dbReference type="EMBL" id="CP045121">
    <property type="protein sequence ID" value="QIN79071.1"/>
    <property type="molecule type" value="Genomic_DNA"/>
</dbReference>
<sequence length="46" mass="4642">MGPFDAVNHALATVSTGGFSTRSDSIAAFDSWAIELAVIGGMLLSG</sequence>
<reference evidence="9 10" key="1">
    <citation type="submission" date="2019-10" db="EMBL/GenBank/DDBJ databases">
        <title>Rubrobacter sp nov SCSIO 52915 isolated from a deep-sea sediment in the South China Sea.</title>
        <authorList>
            <person name="Chen R.W."/>
        </authorList>
    </citation>
    <scope>NUCLEOTIDE SEQUENCE [LARGE SCALE GENOMIC DNA]</scope>
    <source>
        <strain evidence="9 10">SCSIO 52915</strain>
    </source>
</reference>
<keyword evidence="10" id="KW-1185">Reference proteome</keyword>
<evidence type="ECO:0000256" key="8">
    <source>
        <dbReference type="ARBA" id="ARBA00023136"/>
    </source>
</evidence>
<dbReference type="Pfam" id="PF02386">
    <property type="entry name" value="TrkH"/>
    <property type="match status" value="1"/>
</dbReference>
<keyword evidence="3" id="KW-0813">Transport</keyword>
<name>A0A6G8PXY0_9ACTN</name>
<keyword evidence="8" id="KW-0472">Membrane</keyword>
<dbReference type="GO" id="GO:0008324">
    <property type="term" value="F:monoatomic cation transmembrane transporter activity"/>
    <property type="evidence" value="ECO:0007669"/>
    <property type="project" value="InterPro"/>
</dbReference>
<keyword evidence="7" id="KW-0406">Ion transport</keyword>
<evidence type="ECO:0000256" key="2">
    <source>
        <dbReference type="ARBA" id="ARBA00009137"/>
    </source>
</evidence>
<keyword evidence="6" id="KW-1133">Transmembrane helix</keyword>
<comment type="similarity">
    <text evidence="2">Belongs to the TrkH potassium transport family.</text>
</comment>
<evidence type="ECO:0000313" key="9">
    <source>
        <dbReference type="EMBL" id="QIN79071.1"/>
    </source>
</evidence>
<comment type="subcellular location">
    <subcellularLocation>
        <location evidence="1">Cell membrane</location>
        <topology evidence="1">Multi-pass membrane protein</topology>
    </subcellularLocation>
</comment>
<dbReference type="PANTHER" id="PTHR32024:SF2">
    <property type="entry name" value="TRK SYSTEM POTASSIUM UPTAKE PROTEIN TRKG-RELATED"/>
    <property type="match status" value="1"/>
</dbReference>
<evidence type="ECO:0000256" key="3">
    <source>
        <dbReference type="ARBA" id="ARBA00022448"/>
    </source>
</evidence>
<proteinExistence type="inferred from homology"/>
<evidence type="ECO:0000313" key="10">
    <source>
        <dbReference type="Proteomes" id="UP000502706"/>
    </source>
</evidence>
<dbReference type="InterPro" id="IPR003445">
    <property type="entry name" value="Cat_transpt"/>
</dbReference>